<accession>A0AAW1BVI5</accession>
<name>A0AAW1BVI5_CROAD</name>
<dbReference type="InterPro" id="IPR033248">
    <property type="entry name" value="Transketolase_C"/>
</dbReference>
<keyword evidence="7" id="KW-0630">Potassium</keyword>
<dbReference type="CDD" id="cd07036">
    <property type="entry name" value="TPP_PYR_E1-PDHc-beta_like"/>
    <property type="match status" value="1"/>
</dbReference>
<dbReference type="EMBL" id="JAOTOJ010000002">
    <property type="protein sequence ID" value="KAK9406012.1"/>
    <property type="molecule type" value="Genomic_DNA"/>
</dbReference>
<evidence type="ECO:0000256" key="13">
    <source>
        <dbReference type="ARBA" id="ARBA00051231"/>
    </source>
</evidence>
<dbReference type="InterPro" id="IPR027110">
    <property type="entry name" value="PDHB_mito-type"/>
</dbReference>
<comment type="cofactor">
    <cofactor evidence="1 14">
        <name>thiamine diphosphate</name>
        <dbReference type="ChEBI" id="CHEBI:58937"/>
    </cofactor>
</comment>
<dbReference type="Pfam" id="PF02780">
    <property type="entry name" value="Transketolase_C"/>
    <property type="match status" value="1"/>
</dbReference>
<dbReference type="FunFam" id="3.40.50.970:FF:000006">
    <property type="entry name" value="Pyruvate dehydrogenase E1 component subunit beta"/>
    <property type="match status" value="1"/>
</dbReference>
<dbReference type="GO" id="GO:0046872">
    <property type="term" value="F:metal ion binding"/>
    <property type="evidence" value="ECO:0007669"/>
    <property type="project" value="UniProtKB-KW"/>
</dbReference>
<protein>
    <recommendedName>
        <fullName evidence="14">Pyruvate dehydrogenase E1 component subunit beta</fullName>
        <ecNumber evidence="14">1.2.4.1</ecNumber>
    </recommendedName>
</protein>
<dbReference type="SUPFAM" id="SSF52518">
    <property type="entry name" value="Thiamin diphosphate-binding fold (THDP-binding)"/>
    <property type="match status" value="1"/>
</dbReference>
<dbReference type="Proteomes" id="UP001474421">
    <property type="component" value="Unassembled WGS sequence"/>
</dbReference>
<dbReference type="Gene3D" id="3.40.50.920">
    <property type="match status" value="1"/>
</dbReference>
<evidence type="ECO:0000256" key="14">
    <source>
        <dbReference type="RuleBase" id="RU364074"/>
    </source>
</evidence>
<dbReference type="SMART" id="SM00861">
    <property type="entry name" value="Transket_pyr"/>
    <property type="match status" value="1"/>
</dbReference>
<evidence type="ECO:0000256" key="2">
    <source>
        <dbReference type="ARBA" id="ARBA00003754"/>
    </source>
</evidence>
<dbReference type="PANTHER" id="PTHR11624">
    <property type="entry name" value="DEHYDROGENASE RELATED"/>
    <property type="match status" value="1"/>
</dbReference>
<keyword evidence="4" id="KW-0119">Carbohydrate metabolism</keyword>
<comment type="catalytic activity">
    <reaction evidence="13 14">
        <text>N(6)-[(R)-lipoyl]-L-lysyl-[protein] + pyruvate + H(+) = N(6)-[(R)-S(8)-acetyldihydrolipoyl]-L-lysyl-[protein] + CO2</text>
        <dbReference type="Rhea" id="RHEA:19189"/>
        <dbReference type="Rhea" id="RHEA-COMP:10474"/>
        <dbReference type="Rhea" id="RHEA-COMP:10478"/>
        <dbReference type="ChEBI" id="CHEBI:15361"/>
        <dbReference type="ChEBI" id="CHEBI:15378"/>
        <dbReference type="ChEBI" id="CHEBI:16526"/>
        <dbReference type="ChEBI" id="CHEBI:83099"/>
        <dbReference type="ChEBI" id="CHEBI:83111"/>
        <dbReference type="EC" id="1.2.4.1"/>
    </reaction>
</comment>
<evidence type="ECO:0000256" key="12">
    <source>
        <dbReference type="ARBA" id="ARBA00047041"/>
    </source>
</evidence>
<proteinExistence type="predicted"/>
<dbReference type="GO" id="GO:0006086">
    <property type="term" value="P:pyruvate decarboxylation to acetyl-CoA"/>
    <property type="evidence" value="ECO:0007669"/>
    <property type="project" value="InterPro"/>
</dbReference>
<evidence type="ECO:0000256" key="9">
    <source>
        <dbReference type="ARBA" id="ARBA00023052"/>
    </source>
</evidence>
<dbReference type="SUPFAM" id="SSF52922">
    <property type="entry name" value="TK C-terminal domain-like"/>
    <property type="match status" value="1"/>
</dbReference>
<keyword evidence="9 14" id="KW-0786">Thiamine pyrophosphate</keyword>
<keyword evidence="4" id="KW-0313">Glucose metabolism</keyword>
<evidence type="ECO:0000256" key="8">
    <source>
        <dbReference type="ARBA" id="ARBA00023002"/>
    </source>
</evidence>
<comment type="subunit">
    <text evidence="12">Heterotetramer of two PDHA1 and two PDHB subunits. The heterotetramer interacts with DLAT, and is part of the multimeric pyruvate dehydrogenase complex that contains multiple copies of pyruvate dehydrogenase (E1), dihydrolipoamide acetyltransferase (DLAT, E2) and lipoamide dehydrogenase (DLD, E3). These subunits are bound to an inner core composed of about 48 DLAT and 12 PDHX molecules. Interacts with DLAT.</text>
</comment>
<reference evidence="16 17" key="1">
    <citation type="journal article" date="2024" name="Proc. Natl. Acad. Sci. U.S.A.">
        <title>The genetic regulatory architecture and epigenomic basis for age-related changes in rattlesnake venom.</title>
        <authorList>
            <person name="Hogan M.P."/>
            <person name="Holding M.L."/>
            <person name="Nystrom G.S."/>
            <person name="Colston T.J."/>
            <person name="Bartlett D.A."/>
            <person name="Mason A.J."/>
            <person name="Ellsworth S.A."/>
            <person name="Rautsaw R.M."/>
            <person name="Lawrence K.C."/>
            <person name="Strickland J.L."/>
            <person name="He B."/>
            <person name="Fraser P."/>
            <person name="Margres M.J."/>
            <person name="Gilbert D.M."/>
            <person name="Gibbs H.L."/>
            <person name="Parkinson C.L."/>
            <person name="Rokyta D.R."/>
        </authorList>
    </citation>
    <scope>NUCLEOTIDE SEQUENCE [LARGE SCALE GENOMIC DNA]</scope>
    <source>
        <strain evidence="16">DRR0105</strain>
    </source>
</reference>
<comment type="caution">
    <text evidence="16">The sequence shown here is derived from an EMBL/GenBank/DDBJ whole genome shotgun (WGS) entry which is preliminary data.</text>
</comment>
<dbReference type="EC" id="1.2.4.1" evidence="14"/>
<dbReference type="InterPro" id="IPR029061">
    <property type="entry name" value="THDP-binding"/>
</dbReference>
<evidence type="ECO:0000256" key="5">
    <source>
        <dbReference type="ARBA" id="ARBA00022723"/>
    </source>
</evidence>
<evidence type="ECO:0000256" key="1">
    <source>
        <dbReference type="ARBA" id="ARBA00001964"/>
    </source>
</evidence>
<dbReference type="GO" id="GO:0004739">
    <property type="term" value="F:pyruvate dehydrogenase (acetyl-transferring) activity"/>
    <property type="evidence" value="ECO:0007669"/>
    <property type="project" value="UniProtKB-UniRule"/>
</dbReference>
<feature type="domain" description="Transketolase-like pyrimidine-binding" evidence="15">
    <location>
        <begin position="140"/>
        <end position="315"/>
    </location>
</feature>
<evidence type="ECO:0000256" key="6">
    <source>
        <dbReference type="ARBA" id="ARBA00022946"/>
    </source>
</evidence>
<dbReference type="GO" id="GO:0006006">
    <property type="term" value="P:glucose metabolic process"/>
    <property type="evidence" value="ECO:0007669"/>
    <property type="project" value="UniProtKB-KW"/>
</dbReference>
<comment type="function">
    <text evidence="2">The pyruvate dehydrogenase complex catalyzes the overall conversion of pyruvate to acetyl-CoA and CO(2), and thereby links the glycolytic pathway to the tricarboxylic cycle.</text>
</comment>
<comment type="function">
    <text evidence="14">The pyruvate dehydrogenase complex catalyzes the overall conversion of pyruvate to acetyl-CoA and CO2.</text>
</comment>
<evidence type="ECO:0000256" key="4">
    <source>
        <dbReference type="ARBA" id="ARBA00022526"/>
    </source>
</evidence>
<keyword evidence="5" id="KW-0479">Metal-binding</keyword>
<evidence type="ECO:0000256" key="3">
    <source>
        <dbReference type="ARBA" id="ARBA00004173"/>
    </source>
</evidence>
<dbReference type="PANTHER" id="PTHR11624:SF96">
    <property type="entry name" value="PYRUVATE DEHYDROGENASE E1 COMPONENT SUBUNIT BETA, MITOCHONDRIAL"/>
    <property type="match status" value="1"/>
</dbReference>
<keyword evidence="11 14" id="KW-0670">Pyruvate</keyword>
<evidence type="ECO:0000256" key="10">
    <source>
        <dbReference type="ARBA" id="ARBA00023128"/>
    </source>
</evidence>
<keyword evidence="8 14" id="KW-0560">Oxidoreductase</keyword>
<dbReference type="InterPro" id="IPR009014">
    <property type="entry name" value="Transketo_C/PFOR_II"/>
</dbReference>
<dbReference type="FunFam" id="3.40.50.920:FF:000001">
    <property type="entry name" value="Pyruvate dehydrogenase E1 beta subunit"/>
    <property type="match status" value="1"/>
</dbReference>
<dbReference type="GO" id="GO:0045254">
    <property type="term" value="C:pyruvate dehydrogenase complex"/>
    <property type="evidence" value="ECO:0007669"/>
    <property type="project" value="UniProtKB-ARBA"/>
</dbReference>
<dbReference type="Pfam" id="PF02779">
    <property type="entry name" value="Transket_pyr"/>
    <property type="match status" value="1"/>
</dbReference>
<dbReference type="InterPro" id="IPR005475">
    <property type="entry name" value="Transketolase-like_Pyr-bd"/>
</dbReference>
<evidence type="ECO:0000256" key="11">
    <source>
        <dbReference type="ARBA" id="ARBA00023317"/>
    </source>
</evidence>
<evidence type="ECO:0000313" key="17">
    <source>
        <dbReference type="Proteomes" id="UP001474421"/>
    </source>
</evidence>
<comment type="subcellular location">
    <subcellularLocation>
        <location evidence="3">Mitochondrion</location>
    </subcellularLocation>
</comment>
<dbReference type="AlphaFoldDB" id="A0AAW1BVI5"/>
<keyword evidence="10" id="KW-0496">Mitochondrion</keyword>
<organism evidence="16 17">
    <name type="scientific">Crotalus adamanteus</name>
    <name type="common">Eastern diamondback rattlesnake</name>
    <dbReference type="NCBI Taxonomy" id="8729"/>
    <lineage>
        <taxon>Eukaryota</taxon>
        <taxon>Metazoa</taxon>
        <taxon>Chordata</taxon>
        <taxon>Craniata</taxon>
        <taxon>Vertebrata</taxon>
        <taxon>Euteleostomi</taxon>
        <taxon>Lepidosauria</taxon>
        <taxon>Squamata</taxon>
        <taxon>Bifurcata</taxon>
        <taxon>Unidentata</taxon>
        <taxon>Episquamata</taxon>
        <taxon>Toxicofera</taxon>
        <taxon>Serpentes</taxon>
        <taxon>Colubroidea</taxon>
        <taxon>Viperidae</taxon>
        <taxon>Crotalinae</taxon>
        <taxon>Crotalus</taxon>
    </lineage>
</organism>
<sequence>MCNMIHIAEEMVDIFKVSQLSATTSNYSWKIISDVGIPAFSTEGGSGAKSTSQQLQRQFSFQPRENLSLARLLGNCETRKQDEPAAQGLRSAARRVEGRFKMAAGPLRGLVRCVLRLEAGWLSAPPQRGFRSSGSAAAQVTVRDALNQALDEEIERDEKVFLLGEEVAQYDGAYKISRGLWKKYGDKRVIDTPISEMGFTGIAVGAAMAGLRPVCEFMTFNFSMQAIDQIINSAAKTYYMSSGLVPVPIVFRGPNGASAGVAAQHSQCFAAWYGHCPGLKVVSPWSAEDARGLLKASIRDDNPVVMLENELMYGVSFELSEEVLSKDFIVPIGKAKIERQGTHITLASHSRPVSHCLEAAAVLAKDGVECEVINLRSIRPLDIETVETSIMKTNNLVTVEGGWPQFGVGAEICARIMEGPAFNHLDAPVVRVTGADVPMPYAKILEENCIPQVKDIIFAVKKTLNI</sequence>
<evidence type="ECO:0000259" key="15">
    <source>
        <dbReference type="SMART" id="SM00861"/>
    </source>
</evidence>
<keyword evidence="6" id="KW-0809">Transit peptide</keyword>
<evidence type="ECO:0000313" key="16">
    <source>
        <dbReference type="EMBL" id="KAK9406012.1"/>
    </source>
</evidence>
<dbReference type="Gene3D" id="3.40.50.970">
    <property type="match status" value="1"/>
</dbReference>
<dbReference type="GO" id="GO:0005739">
    <property type="term" value="C:mitochondrion"/>
    <property type="evidence" value="ECO:0007669"/>
    <property type="project" value="UniProtKB-SubCell"/>
</dbReference>
<gene>
    <name evidence="16" type="ORF">NXF25_004786</name>
</gene>
<dbReference type="NCBIfam" id="NF008854">
    <property type="entry name" value="PRK11892.1"/>
    <property type="match status" value="1"/>
</dbReference>
<evidence type="ECO:0000256" key="7">
    <source>
        <dbReference type="ARBA" id="ARBA00022958"/>
    </source>
</evidence>
<keyword evidence="17" id="KW-1185">Reference proteome</keyword>
<dbReference type="NCBIfam" id="NF006667">
    <property type="entry name" value="PRK09212.1"/>
    <property type="match status" value="1"/>
</dbReference>